<sequence length="59" mass="6122">MEILVAAENTGSSSWLVEMLAAAALQGVVSVGAGTCDNCAYGNELKELYKEAPALTAWC</sequence>
<reference evidence="1" key="1">
    <citation type="submission" date="2017-07" db="EMBL/GenBank/DDBJ databases">
        <title>Taro Niue Genome Assembly and Annotation.</title>
        <authorList>
            <person name="Atibalentja N."/>
            <person name="Keating K."/>
            <person name="Fields C.J."/>
        </authorList>
    </citation>
    <scope>NUCLEOTIDE SEQUENCE</scope>
    <source>
        <strain evidence="1">Niue_2</strain>
        <tissue evidence="1">Leaf</tissue>
    </source>
</reference>
<evidence type="ECO:0000313" key="2">
    <source>
        <dbReference type="Proteomes" id="UP000652761"/>
    </source>
</evidence>
<evidence type="ECO:0000313" key="1">
    <source>
        <dbReference type="EMBL" id="MQL75701.1"/>
    </source>
</evidence>
<accession>A0A843TWN3</accession>
<dbReference type="EMBL" id="NMUH01000261">
    <property type="protein sequence ID" value="MQL75701.1"/>
    <property type="molecule type" value="Genomic_DNA"/>
</dbReference>
<proteinExistence type="predicted"/>
<dbReference type="Proteomes" id="UP000652761">
    <property type="component" value="Unassembled WGS sequence"/>
</dbReference>
<comment type="caution">
    <text evidence="1">The sequence shown here is derived from an EMBL/GenBank/DDBJ whole genome shotgun (WGS) entry which is preliminary data.</text>
</comment>
<keyword evidence="2" id="KW-1185">Reference proteome</keyword>
<protein>
    <submittedName>
        <fullName evidence="1">Uncharacterized protein</fullName>
    </submittedName>
</protein>
<name>A0A843TWN3_COLES</name>
<dbReference type="AlphaFoldDB" id="A0A843TWN3"/>
<organism evidence="1 2">
    <name type="scientific">Colocasia esculenta</name>
    <name type="common">Wild taro</name>
    <name type="synonym">Arum esculentum</name>
    <dbReference type="NCBI Taxonomy" id="4460"/>
    <lineage>
        <taxon>Eukaryota</taxon>
        <taxon>Viridiplantae</taxon>
        <taxon>Streptophyta</taxon>
        <taxon>Embryophyta</taxon>
        <taxon>Tracheophyta</taxon>
        <taxon>Spermatophyta</taxon>
        <taxon>Magnoliopsida</taxon>
        <taxon>Liliopsida</taxon>
        <taxon>Araceae</taxon>
        <taxon>Aroideae</taxon>
        <taxon>Colocasieae</taxon>
        <taxon>Colocasia</taxon>
    </lineage>
</organism>
<gene>
    <name evidence="1" type="ORF">Taro_008074</name>
</gene>